<feature type="region of interest" description="Disordered" evidence="1">
    <location>
        <begin position="1"/>
        <end position="25"/>
    </location>
</feature>
<dbReference type="Proteomes" id="UP001218188">
    <property type="component" value="Unassembled WGS sequence"/>
</dbReference>
<dbReference type="EMBL" id="JARJCM010000304">
    <property type="protein sequence ID" value="KAJ7019173.1"/>
    <property type="molecule type" value="Genomic_DNA"/>
</dbReference>
<dbReference type="EMBL" id="JARJCM010000066">
    <property type="protein sequence ID" value="KAJ7033217.1"/>
    <property type="molecule type" value="Genomic_DNA"/>
</dbReference>
<evidence type="ECO:0000256" key="1">
    <source>
        <dbReference type="SAM" id="MobiDB-lite"/>
    </source>
</evidence>
<keyword evidence="4" id="KW-1185">Reference proteome</keyword>
<dbReference type="AlphaFoldDB" id="A0AAD6X1K2"/>
<name>A0AAD6X1K2_9AGAR</name>
<gene>
    <name evidence="2" type="ORF">C8F04DRAFT_1015582</name>
    <name evidence="3" type="ORF">C8F04DRAFT_1039596</name>
</gene>
<comment type="caution">
    <text evidence="3">The sequence shown here is derived from an EMBL/GenBank/DDBJ whole genome shotgun (WGS) entry which is preliminary data.</text>
</comment>
<feature type="region of interest" description="Disordered" evidence="1">
    <location>
        <begin position="327"/>
        <end position="400"/>
    </location>
</feature>
<evidence type="ECO:0000313" key="2">
    <source>
        <dbReference type="EMBL" id="KAJ7019173.1"/>
    </source>
</evidence>
<protein>
    <submittedName>
        <fullName evidence="3">Uncharacterized protein</fullName>
    </submittedName>
</protein>
<proteinExistence type="predicted"/>
<accession>A0AAD6X1K2</accession>
<evidence type="ECO:0000313" key="3">
    <source>
        <dbReference type="EMBL" id="KAJ7033217.1"/>
    </source>
</evidence>
<reference evidence="3" key="1">
    <citation type="submission" date="2023-03" db="EMBL/GenBank/DDBJ databases">
        <title>Massive genome expansion in bonnet fungi (Mycena s.s.) driven by repeated elements and novel gene families across ecological guilds.</title>
        <authorList>
            <consortium name="Lawrence Berkeley National Laboratory"/>
            <person name="Harder C.B."/>
            <person name="Miyauchi S."/>
            <person name="Viragh M."/>
            <person name="Kuo A."/>
            <person name="Thoen E."/>
            <person name="Andreopoulos B."/>
            <person name="Lu D."/>
            <person name="Skrede I."/>
            <person name="Drula E."/>
            <person name="Henrissat B."/>
            <person name="Morin E."/>
            <person name="Kohler A."/>
            <person name="Barry K."/>
            <person name="LaButti K."/>
            <person name="Morin E."/>
            <person name="Salamov A."/>
            <person name="Lipzen A."/>
            <person name="Mereny Z."/>
            <person name="Hegedus B."/>
            <person name="Baldrian P."/>
            <person name="Stursova M."/>
            <person name="Weitz H."/>
            <person name="Taylor A."/>
            <person name="Grigoriev I.V."/>
            <person name="Nagy L.G."/>
            <person name="Martin F."/>
            <person name="Kauserud H."/>
        </authorList>
    </citation>
    <scope>NUCLEOTIDE SEQUENCE</scope>
    <source>
        <strain evidence="3">CBHHK200</strain>
    </source>
</reference>
<feature type="compositionally biased region" description="Low complexity" evidence="1">
    <location>
        <begin position="340"/>
        <end position="365"/>
    </location>
</feature>
<sequence length="688" mass="77863">MSKTMLPKSPQKSPQKPHPHSVDLLRNRDLSRPLTSFDGNVGAWAQIGPEHYFITSNADYIPALPSIETPHRVYLRTDMRYGTDDPTLWPQQWAPEYCHLPFIWKKGAHRELDVMWWNASREDFVVGSAVTRGLGRLKCNRFSKLLLPANQLVERCKELKRTSPALYLPLFDQLMQQIVMWLEQLESLPTTFPKMVFAITSLQRAILELDALHRYMTVYKARIDNFLTPAPTTIAPCIGAFTSTVSSAQQLYAARIPFWFVRPANVFDRENILKLVDLEEPRFGLPDPDAHGEGAPPFLYTGNSTVAKIGAIQEAAVRTPWYRDPFENGFTRSQSPPPTSATTPRASSVASTSSSAARASGGPAPHNRQQQLRYNPYPAQAPAKSAKKAGPAKLKGVQKPQRDKFITVTIPEMPPSVNSMALALSKVDREIVPYTSDSADKAYVLPEPALLVNTTPERRHRNLHHWNLLSDGFLYMLTDSPQLLGPQDWRDILDGKMTKRGAPDSREYRRSEKLQDIIRPALDASSVEDVKGFPVPVDQLPPPFSLAQIHEIVWQVAETSFRFEFCALDTRAHGKRRLAEVKHCFAGHMLVGVPLEMGKRGWASTSLEERHRYVVRTATLMLDWTTKSTLPNIIRRVAEHHQWSPANMEALETAVCCFYMQSFWEYFGRAAIVPLRLDHDLEREEGEL</sequence>
<organism evidence="3 4">
    <name type="scientific">Mycena alexandri</name>
    <dbReference type="NCBI Taxonomy" id="1745969"/>
    <lineage>
        <taxon>Eukaryota</taxon>
        <taxon>Fungi</taxon>
        <taxon>Dikarya</taxon>
        <taxon>Basidiomycota</taxon>
        <taxon>Agaricomycotina</taxon>
        <taxon>Agaricomycetes</taxon>
        <taxon>Agaricomycetidae</taxon>
        <taxon>Agaricales</taxon>
        <taxon>Marasmiineae</taxon>
        <taxon>Mycenaceae</taxon>
        <taxon>Mycena</taxon>
    </lineage>
</organism>
<feature type="compositionally biased region" description="Low complexity" evidence="1">
    <location>
        <begin position="376"/>
        <end position="395"/>
    </location>
</feature>
<evidence type="ECO:0000313" key="4">
    <source>
        <dbReference type="Proteomes" id="UP001218188"/>
    </source>
</evidence>